<accession>A0A6P8IZG4</accession>
<gene>
    <name evidence="5" type="primary">LOC116306655</name>
</gene>
<dbReference type="InterPro" id="IPR007084">
    <property type="entry name" value="BRICHOS_dom"/>
</dbReference>
<dbReference type="AlphaFoldDB" id="A0A6P8IZG4"/>
<keyword evidence="1" id="KW-1015">Disulfide bond</keyword>
<dbReference type="RefSeq" id="XP_031572594.1">
    <property type="nucleotide sequence ID" value="XM_031716734.1"/>
</dbReference>
<evidence type="ECO:0000313" key="5">
    <source>
        <dbReference type="RefSeq" id="XP_031572594.1"/>
    </source>
</evidence>
<feature type="chain" id="PRO_5028290591" evidence="2">
    <location>
        <begin position="26"/>
        <end position="205"/>
    </location>
</feature>
<name>A0A6P8IZG4_ACTTE</name>
<evidence type="ECO:0000259" key="3">
    <source>
        <dbReference type="PROSITE" id="PS50869"/>
    </source>
</evidence>
<dbReference type="PROSITE" id="PS50869">
    <property type="entry name" value="BRICHOS"/>
    <property type="match status" value="1"/>
</dbReference>
<protein>
    <submittedName>
        <fullName evidence="5">Uncharacterized protein LOC116306655</fullName>
    </submittedName>
</protein>
<dbReference type="KEGG" id="aten:116306655"/>
<organism evidence="4 5">
    <name type="scientific">Actinia tenebrosa</name>
    <name type="common">Australian red waratah sea anemone</name>
    <dbReference type="NCBI Taxonomy" id="6105"/>
    <lineage>
        <taxon>Eukaryota</taxon>
        <taxon>Metazoa</taxon>
        <taxon>Cnidaria</taxon>
        <taxon>Anthozoa</taxon>
        <taxon>Hexacorallia</taxon>
        <taxon>Actiniaria</taxon>
        <taxon>Actiniidae</taxon>
        <taxon>Actinia</taxon>
    </lineage>
</organism>
<evidence type="ECO:0000256" key="2">
    <source>
        <dbReference type="SAM" id="SignalP"/>
    </source>
</evidence>
<dbReference type="GeneID" id="116306655"/>
<keyword evidence="4" id="KW-1185">Reference proteome</keyword>
<dbReference type="InParanoid" id="A0A6P8IZG4"/>
<evidence type="ECO:0000256" key="1">
    <source>
        <dbReference type="ARBA" id="ARBA00023157"/>
    </source>
</evidence>
<feature type="signal peptide" evidence="2">
    <location>
        <begin position="1"/>
        <end position="25"/>
    </location>
</feature>
<evidence type="ECO:0000313" key="4">
    <source>
        <dbReference type="Proteomes" id="UP000515163"/>
    </source>
</evidence>
<proteinExistence type="predicted"/>
<reference evidence="5" key="1">
    <citation type="submission" date="2025-08" db="UniProtKB">
        <authorList>
            <consortium name="RefSeq"/>
        </authorList>
    </citation>
    <scope>IDENTIFICATION</scope>
    <source>
        <tissue evidence="5">Tentacle</tissue>
    </source>
</reference>
<sequence length="205" mass="23430">MLLLNRYQVLILLISLNSQSLPIHATKLTLQSIFDLPTNKNGQAYERRTVKIDSAKHIEYFFGSPYANAADFIFDFKKNLTLIRVPTQRICYVWRAIDELPNSKNLKPFKPNEDVKTKTLAWRVSGTIRNKRILDSKMKQMCKGMAVFLITPADNEKPAEGQSKGSAKRSGCGGRLCYRVQQCYIPCYKCKQLCIPRQICAEITC</sequence>
<dbReference type="Proteomes" id="UP000515163">
    <property type="component" value="Unplaced"/>
</dbReference>
<keyword evidence="2" id="KW-0732">Signal</keyword>
<dbReference type="OrthoDB" id="5984964at2759"/>
<dbReference type="Pfam" id="PF04089">
    <property type="entry name" value="BRICHOS"/>
    <property type="match status" value="1"/>
</dbReference>
<feature type="domain" description="BRICHOS" evidence="3">
    <location>
        <begin position="64"/>
        <end position="150"/>
    </location>
</feature>